<evidence type="ECO:0000259" key="2">
    <source>
        <dbReference type="Pfam" id="PF14675"/>
    </source>
</evidence>
<evidence type="ECO:0000259" key="3">
    <source>
        <dbReference type="Pfam" id="PF14676"/>
    </source>
</evidence>
<dbReference type="GO" id="GO:0006281">
    <property type="term" value="P:DNA repair"/>
    <property type="evidence" value="ECO:0007669"/>
    <property type="project" value="InterPro"/>
</dbReference>
<dbReference type="InterPro" id="IPR029312">
    <property type="entry name" value="FANCI_HD2"/>
</dbReference>
<feature type="domain" description="FANCI solenoid 4" evidence="5">
    <location>
        <begin position="1096"/>
        <end position="1329"/>
    </location>
</feature>
<organism evidence="7 8">
    <name type="scientific">Brenthis ino</name>
    <name type="common">lesser marbled fritillary</name>
    <dbReference type="NCBI Taxonomy" id="405034"/>
    <lineage>
        <taxon>Eukaryota</taxon>
        <taxon>Metazoa</taxon>
        <taxon>Ecdysozoa</taxon>
        <taxon>Arthropoda</taxon>
        <taxon>Hexapoda</taxon>
        <taxon>Insecta</taxon>
        <taxon>Pterygota</taxon>
        <taxon>Neoptera</taxon>
        <taxon>Endopterygota</taxon>
        <taxon>Lepidoptera</taxon>
        <taxon>Glossata</taxon>
        <taxon>Ditrysia</taxon>
        <taxon>Papilionoidea</taxon>
        <taxon>Nymphalidae</taxon>
        <taxon>Heliconiinae</taxon>
        <taxon>Argynnini</taxon>
        <taxon>Brenthis</taxon>
    </lineage>
</organism>
<dbReference type="InterPro" id="IPR026171">
    <property type="entry name" value="FANCI"/>
</dbReference>
<feature type="domain" description="FANCI solenoid 1" evidence="2">
    <location>
        <begin position="67"/>
        <end position="283"/>
    </location>
</feature>
<evidence type="ECO:0000259" key="6">
    <source>
        <dbReference type="Pfam" id="PF14680"/>
    </source>
</evidence>
<feature type="region of interest" description="Disordered" evidence="1">
    <location>
        <begin position="772"/>
        <end position="863"/>
    </location>
</feature>
<keyword evidence="8" id="KW-1185">Reference proteome</keyword>
<dbReference type="Proteomes" id="UP000838878">
    <property type="component" value="Chromosome 14"/>
</dbReference>
<dbReference type="InterPro" id="IPR029313">
    <property type="entry name" value="FANCI_S3"/>
</dbReference>
<feature type="compositionally biased region" description="Basic and acidic residues" evidence="1">
    <location>
        <begin position="822"/>
        <end position="834"/>
    </location>
</feature>
<dbReference type="InterPro" id="IPR029315">
    <property type="entry name" value="FANCI_S2"/>
</dbReference>
<feature type="compositionally biased region" description="Basic and acidic residues" evidence="1">
    <location>
        <begin position="789"/>
        <end position="807"/>
    </location>
</feature>
<feature type="domain" description="FANCI helical" evidence="6">
    <location>
        <begin position="545"/>
        <end position="774"/>
    </location>
</feature>
<dbReference type="PANTHER" id="PTHR21818">
    <property type="entry name" value="BC025462 PROTEIN"/>
    <property type="match status" value="1"/>
</dbReference>
<evidence type="ECO:0000313" key="7">
    <source>
        <dbReference type="EMBL" id="CAH0719534.1"/>
    </source>
</evidence>
<feature type="non-terminal residue" evidence="7">
    <location>
        <position position="1381"/>
    </location>
</feature>
<feature type="domain" description="FANCI solenoid 3" evidence="4">
    <location>
        <begin position="876"/>
        <end position="1048"/>
    </location>
</feature>
<reference evidence="7" key="1">
    <citation type="submission" date="2021-12" db="EMBL/GenBank/DDBJ databases">
        <authorList>
            <person name="Martin H S."/>
        </authorList>
    </citation>
    <scope>NUCLEOTIDE SEQUENCE</scope>
</reference>
<dbReference type="InterPro" id="IPR029308">
    <property type="entry name" value="FANCI_S1"/>
</dbReference>
<dbReference type="Pfam" id="PF14680">
    <property type="entry name" value="FANCI_HD2"/>
    <property type="match status" value="1"/>
</dbReference>
<feature type="region of interest" description="Disordered" evidence="1">
    <location>
        <begin position="1112"/>
        <end position="1131"/>
    </location>
</feature>
<evidence type="ECO:0000313" key="8">
    <source>
        <dbReference type="Proteomes" id="UP000838878"/>
    </source>
</evidence>
<accession>A0A8J9Y6U3</accession>
<evidence type="ECO:0000259" key="5">
    <source>
        <dbReference type="Pfam" id="PF14678"/>
    </source>
</evidence>
<sequence length="1381" mass="155563">MEATQIFNKISELAQDNSKQEELRNLCKLKLDKVLLDLPRRILRNDGGNLIDCIFKGLPDNTSIIKVKVIDTILKTVRKEAMSISHCAEVISRVCLELPRMPVEHLVRWSSDSVQSIVEDCDINMIWKDILPECLNAVCTHTLVNHCGSEMTGEEYKTQCVHTLCQCRWTEKQLVQLAGMFKDMQLPKSEHKQVVNKICSYIVDIPPETLPPLVHQLLKLCKLYNTEVVLSHLSHYFNIRLYSKLEPPPQDSESTTLDIDDIVQYSHAELSRCLSTCLYHISQGVAEPELIRKHIKQWPKTQLLRSPFIIDLALAVSDKGTDFRSVCLDVIRSAIELNITDKLRSNESSWVRSVLPPDVDVVNVLKVLTTESANHRQLTVLGLINLSFSLLSISKLKPSASQCWSHGKLILVRLCKAQPETAGHILGQLSDRLFSDQNLQQFTDCLYILCKLTPVSIERCPQLITILENCQPLGSYIHSANTYEAIRPLIAFSARVRDALVMVCRKGLYSRDSAYRCLALSGFLTVLRHIKLSKGAVLSQNMADDCSGHSYLTQITVDMHATSQGSMVTSRMRNETICLEVISILRRCLVQDAAVKQLLYTEMYDCAKEKPALHESILELFYEHLSKYVQEEDEIIQLNLDECVQQTPITATLTEPIGRLLYVLAQFIQPVSEDDTEDYLASPSDDSSAYLKNKIKDIMNKLYKADLLDLINMEDVGITDLSPESKAKSLKIQQLMQCYEALIAHQVLQWTSDTTLAESTHKLCKAHTQLLENTKSSPKTKKIPLSSQTKEDNKKQKSPKKGKDAKGKGKNSKPLSESQETVAEKTQKTPEKNKGTNSGKRTLTQKSDKSQKSPKKTKVSNLMKDRAGPFKPLPCLWDVPFCVRILELLYGEEVCWSSTEQRNYIRSKRDFHLYTLKNIQSVLGERMEKRVVSTHVVRVAQILYQRCVCRFQHMCDFDERTTLACLELFKTSLILLLSPTYSLKINIVLSGITDITNKPESASIADILEKILSTLTYLEAEAEEEDLDLTRKKILTAFIQIACVLLETPVLGCNVLNGVILKLEDHVRSSKQAESLQLVPALLAAARREQREAALLAQLLDKLTVELGVVDEEEQSSSSGESTHFPTIDSRSGHSVLSHVCAHLSSRFKCAEHLLSRARDLTAALSNAVHTHQQRIDKELKELYNSIIIELCQLSTHTARAAALRCGVGGGSDRVLGAALRLYACLAALARQLDPATAVTIRFDRLLKFTGKKLSIVIDSLITYLESSQHQQNASKVLRDTKLIPRLVLEAEQFSKHVILLGSKAKLNYKQYLSLGTARDFKIKAPVLQEVLNIRDPTEETREEEEVDINDAATEILSPVVSEREESDDEQPIIIKRKRKL</sequence>
<name>A0A8J9Y6U3_9NEOP</name>
<dbReference type="Pfam" id="PF14677">
    <property type="entry name" value="FANCI_S3"/>
    <property type="match status" value="1"/>
</dbReference>
<feature type="domain" description="FANCI solenoid 2" evidence="3">
    <location>
        <begin position="381"/>
        <end position="524"/>
    </location>
</feature>
<dbReference type="EMBL" id="OV170234">
    <property type="protein sequence ID" value="CAH0719534.1"/>
    <property type="molecule type" value="Genomic_DNA"/>
</dbReference>
<protein>
    <recommendedName>
        <fullName evidence="9">Fanconi anemia group I protein</fullName>
    </recommendedName>
</protein>
<dbReference type="GO" id="GO:0070182">
    <property type="term" value="F:DNA polymerase binding"/>
    <property type="evidence" value="ECO:0007669"/>
    <property type="project" value="TreeGrafter"/>
</dbReference>
<evidence type="ECO:0000256" key="1">
    <source>
        <dbReference type="SAM" id="MobiDB-lite"/>
    </source>
</evidence>
<feature type="compositionally biased region" description="Polar residues" evidence="1">
    <location>
        <begin position="835"/>
        <end position="845"/>
    </location>
</feature>
<dbReference type="OrthoDB" id="195089at2759"/>
<evidence type="ECO:0000259" key="4">
    <source>
        <dbReference type="Pfam" id="PF14677"/>
    </source>
</evidence>
<dbReference type="Pfam" id="PF14678">
    <property type="entry name" value="FANCI_S4"/>
    <property type="match status" value="1"/>
</dbReference>
<evidence type="ECO:0008006" key="9">
    <source>
        <dbReference type="Google" id="ProtNLM"/>
    </source>
</evidence>
<dbReference type="InterPro" id="IPR029314">
    <property type="entry name" value="FANCI_S4"/>
</dbReference>
<gene>
    <name evidence="7" type="ORF">BINO364_LOCUS5863</name>
</gene>
<dbReference type="PANTHER" id="PTHR21818:SF0">
    <property type="entry name" value="FANCONI ANEMIA GROUP I PROTEIN"/>
    <property type="match status" value="1"/>
</dbReference>
<proteinExistence type="predicted"/>
<dbReference type="Pfam" id="PF14676">
    <property type="entry name" value="FANCI_S2"/>
    <property type="match status" value="1"/>
</dbReference>
<dbReference type="Pfam" id="PF14675">
    <property type="entry name" value="FANCI_S1"/>
    <property type="match status" value="1"/>
</dbReference>